<evidence type="ECO:0000313" key="2">
    <source>
        <dbReference type="EMBL" id="CAK9112386.1"/>
    </source>
</evidence>
<dbReference type="SUPFAM" id="SSF52540">
    <property type="entry name" value="P-loop containing nucleoside triphosphate hydrolases"/>
    <property type="match status" value="1"/>
</dbReference>
<evidence type="ECO:0000256" key="1">
    <source>
        <dbReference type="SAM" id="MobiDB-lite"/>
    </source>
</evidence>
<feature type="region of interest" description="Disordered" evidence="1">
    <location>
        <begin position="912"/>
        <end position="944"/>
    </location>
</feature>
<reference evidence="2 3" key="1">
    <citation type="submission" date="2024-02" db="EMBL/GenBank/DDBJ databases">
        <authorList>
            <person name="Chen Y."/>
            <person name="Shah S."/>
            <person name="Dougan E. K."/>
            <person name="Thang M."/>
            <person name="Chan C."/>
        </authorList>
    </citation>
    <scope>NUCLEOTIDE SEQUENCE [LARGE SCALE GENOMIC DNA]</scope>
</reference>
<protein>
    <submittedName>
        <fullName evidence="2">Amino-acid ABC transporter ATP-binding protein YecC</fullName>
    </submittedName>
</protein>
<dbReference type="Proteomes" id="UP001642464">
    <property type="component" value="Unassembled WGS sequence"/>
</dbReference>
<dbReference type="EMBL" id="CAXAMM010043934">
    <property type="protein sequence ID" value="CAK9112386.1"/>
    <property type="molecule type" value="Genomic_DNA"/>
</dbReference>
<feature type="non-terminal residue" evidence="2">
    <location>
        <position position="1"/>
    </location>
</feature>
<sequence>MSIKEITGLLSSVGFSSPPAWLRPFAVLSNGQQFRVTLARALAELPELAVIDEFTSVVDREAAKVGSFAVQKSVRQRGQRLVAVTCHYDVIDWLDPDWVFQPHTGECDWRCERRGRPEIQLDIVRCDRAAWRLFAPHHYLSHSLSKSASCFAGLVDGRPATFTAVMSFPHPVAPSWREHRTVCLPDYQGVGLGNAFSELVASVMAATGRAYTSTTAHPAMIAHRARSPVWFMHRKPGQTSAYDRKSLAKAGTVTQRTQTSVAASRSTAGFRYCGPANREAAKALGAELILGEVRITLGGGDVGMPQQFFRLQDPELPGDGRPELMAGGIEHQRLGEAEFAAQSTEDAGDAGDVPGAALGVEEERSLGAAGEGGRDQRGDGVADRDAARFAGLAAGFVPGDDDRGGMVVEVGDLGSDQFRGSGTGEAEGAIEQRPIGRGDLQQSAGLFGRGESLAASGRRLLEVARGERSLESVELGRVLLEQLDGGQVGADGGGRFRFAGLGVIGGPVVRLIQQIEEVFARDRPGGLAMRIEEGAEAGGVLAERVRPAIVAAAMAEEPVDQISRAHRSLGVVSLFGGSLRWRASARTERLCRRLRRVFAAAGEVGGDAGFEVGIGSGPFEDPVGVEADVAGGVVVGKELAALVVLAIRAVAVPEMADGDAVGVFAAAPGESFEGELISPADDVVRGESAGVAEQIGASEPGPAGAPVMRAVLRERGGGGDLGRVEFSVGSLPDHAREELDGGGPVADLAETLPEKRRIVPDQIGVEPGDVLDRWIAEHVGEAEVEEGFLLPEEMAAAVAGDVDALGAVIDGEQRPAEVEFDGHEPANVGGEVVDEPGIVGNRAAIAERIEVTDDDGEPIEGLVEVVVGEGCVISTGLAGLRGGQFFAVLSRGNAPFVAIAGVNRLGVTGGATGEDRADQFAPMSTGSGGGTVSRGSRAGRRPPP</sequence>
<gene>
    <name evidence="2" type="ORF">SCF082_LOCUS52104</name>
</gene>
<proteinExistence type="predicted"/>
<organism evidence="2 3">
    <name type="scientific">Durusdinium trenchii</name>
    <dbReference type="NCBI Taxonomy" id="1381693"/>
    <lineage>
        <taxon>Eukaryota</taxon>
        <taxon>Sar</taxon>
        <taxon>Alveolata</taxon>
        <taxon>Dinophyceae</taxon>
        <taxon>Suessiales</taxon>
        <taxon>Symbiodiniaceae</taxon>
        <taxon>Durusdinium</taxon>
    </lineage>
</organism>
<keyword evidence="2" id="KW-0067">ATP-binding</keyword>
<comment type="caution">
    <text evidence="2">The sequence shown here is derived from an EMBL/GenBank/DDBJ whole genome shotgun (WGS) entry which is preliminary data.</text>
</comment>
<dbReference type="Gene3D" id="3.40.50.300">
    <property type="entry name" value="P-loop containing nucleotide triphosphate hydrolases"/>
    <property type="match status" value="1"/>
</dbReference>
<dbReference type="InterPro" id="IPR027417">
    <property type="entry name" value="P-loop_NTPase"/>
</dbReference>
<dbReference type="GO" id="GO:0005524">
    <property type="term" value="F:ATP binding"/>
    <property type="evidence" value="ECO:0007669"/>
    <property type="project" value="UniProtKB-KW"/>
</dbReference>
<accession>A0ABP0SJ20</accession>
<keyword evidence="2" id="KW-0547">Nucleotide-binding</keyword>
<name>A0ABP0SJ20_9DINO</name>
<dbReference type="CDD" id="cd00267">
    <property type="entry name" value="ABC_ATPase"/>
    <property type="match status" value="1"/>
</dbReference>
<evidence type="ECO:0000313" key="3">
    <source>
        <dbReference type="Proteomes" id="UP001642464"/>
    </source>
</evidence>
<keyword evidence="3" id="KW-1185">Reference proteome</keyword>